<reference evidence="2" key="1">
    <citation type="submission" date="2009-05" db="EMBL/GenBank/DDBJ databases">
        <title>The genome sequence of Ajellomyces capsulatus strain H143.</title>
        <authorList>
            <person name="Champion M."/>
            <person name="Cuomo C.A."/>
            <person name="Ma L.-J."/>
            <person name="Henn M.R."/>
            <person name="Sil A."/>
            <person name="Goldman B."/>
            <person name="Young S.K."/>
            <person name="Kodira C.D."/>
            <person name="Zeng Q."/>
            <person name="Koehrsen M."/>
            <person name="Alvarado L."/>
            <person name="Berlin A.M."/>
            <person name="Borenstein D."/>
            <person name="Chen Z."/>
            <person name="Engels R."/>
            <person name="Freedman E."/>
            <person name="Gellesch M."/>
            <person name="Goldberg J."/>
            <person name="Griggs A."/>
            <person name="Gujja S."/>
            <person name="Heiman D.I."/>
            <person name="Hepburn T.A."/>
            <person name="Howarth C."/>
            <person name="Jen D."/>
            <person name="Larson L."/>
            <person name="Lewis B."/>
            <person name="Mehta T."/>
            <person name="Park D."/>
            <person name="Pearson M."/>
            <person name="Roberts A."/>
            <person name="Saif S."/>
            <person name="Shea T.D."/>
            <person name="Shenoy N."/>
            <person name="Sisk P."/>
            <person name="Stolte C."/>
            <person name="Sykes S."/>
            <person name="Walk T."/>
            <person name="White J."/>
            <person name="Yandava C."/>
            <person name="Klein B."/>
            <person name="McEwen J.G."/>
            <person name="Puccia R."/>
            <person name="Goldman G.H."/>
            <person name="Felipe M.S."/>
            <person name="Nino-Vega G."/>
            <person name="San-Blas G."/>
            <person name="Taylor J.W."/>
            <person name="Mendoza L."/>
            <person name="Galagan J.E."/>
            <person name="Nusbaum C."/>
            <person name="Birren B.W."/>
        </authorList>
    </citation>
    <scope>NUCLEOTIDE SEQUENCE [LARGE SCALE GENOMIC DNA]</scope>
    <source>
        <strain evidence="2">H143</strain>
    </source>
</reference>
<dbReference type="EMBL" id="GG692427">
    <property type="protein sequence ID" value="EER40296.1"/>
    <property type="molecule type" value="Genomic_DNA"/>
</dbReference>
<proteinExistence type="predicted"/>
<evidence type="ECO:0000313" key="2">
    <source>
        <dbReference type="Proteomes" id="UP000002624"/>
    </source>
</evidence>
<dbReference type="HOGENOM" id="CLU_2290876_0_0_1"/>
<gene>
    <name evidence="1" type="ORF">HCDG_05693</name>
</gene>
<dbReference type="AlphaFoldDB" id="C6HHL2"/>
<accession>C6HHL2</accession>
<dbReference type="Proteomes" id="UP000002624">
    <property type="component" value="Unassembled WGS sequence"/>
</dbReference>
<organism evidence="1 2">
    <name type="scientific">Ajellomyces capsulatus (strain H143)</name>
    <name type="common">Darling's disease fungus</name>
    <name type="synonym">Histoplasma capsulatum</name>
    <dbReference type="NCBI Taxonomy" id="544712"/>
    <lineage>
        <taxon>Eukaryota</taxon>
        <taxon>Fungi</taxon>
        <taxon>Dikarya</taxon>
        <taxon>Ascomycota</taxon>
        <taxon>Pezizomycotina</taxon>
        <taxon>Eurotiomycetes</taxon>
        <taxon>Eurotiomycetidae</taxon>
        <taxon>Onygenales</taxon>
        <taxon>Ajellomycetaceae</taxon>
        <taxon>Histoplasma</taxon>
    </lineage>
</organism>
<protein>
    <submittedName>
        <fullName evidence="1">Uncharacterized protein</fullName>
    </submittedName>
</protein>
<name>C6HHL2_AJECH</name>
<sequence>MLGSASPSAFLRLATFLADDHYAFRSQLTLDKIARVLKSLTQATKSRESISWTTKHDLLLLHVPTHCALSSHQTLRNPVLNTGVQFTIRKSQQRYLTQLSF</sequence>
<dbReference type="OrthoDB" id="10546537at2759"/>
<dbReference type="VEuPathDB" id="FungiDB:HCDG_05693"/>
<evidence type="ECO:0000313" key="1">
    <source>
        <dbReference type="EMBL" id="EER40296.1"/>
    </source>
</evidence>